<name>A0AAV4GWG7_9GAST</name>
<comment type="caution">
    <text evidence="2">The sequence shown here is derived from an EMBL/GenBank/DDBJ whole genome shotgun (WGS) entry which is preliminary data.</text>
</comment>
<dbReference type="EMBL" id="BMAT01012318">
    <property type="protein sequence ID" value="GFR89777.1"/>
    <property type="molecule type" value="Genomic_DNA"/>
</dbReference>
<feature type="compositionally biased region" description="Basic residues" evidence="1">
    <location>
        <begin position="90"/>
        <end position="101"/>
    </location>
</feature>
<evidence type="ECO:0000313" key="3">
    <source>
        <dbReference type="Proteomes" id="UP000762676"/>
    </source>
</evidence>
<evidence type="ECO:0000313" key="2">
    <source>
        <dbReference type="EMBL" id="GFR89777.1"/>
    </source>
</evidence>
<accession>A0AAV4GWG7</accession>
<feature type="region of interest" description="Disordered" evidence="1">
    <location>
        <begin position="90"/>
        <end position="109"/>
    </location>
</feature>
<keyword evidence="3" id="KW-1185">Reference proteome</keyword>
<dbReference type="Proteomes" id="UP000762676">
    <property type="component" value="Unassembled WGS sequence"/>
</dbReference>
<reference evidence="2 3" key="1">
    <citation type="journal article" date="2021" name="Elife">
        <title>Chloroplast acquisition without the gene transfer in kleptoplastic sea slugs, Plakobranchus ocellatus.</title>
        <authorList>
            <person name="Maeda T."/>
            <person name="Takahashi S."/>
            <person name="Yoshida T."/>
            <person name="Shimamura S."/>
            <person name="Takaki Y."/>
            <person name="Nagai Y."/>
            <person name="Toyoda A."/>
            <person name="Suzuki Y."/>
            <person name="Arimoto A."/>
            <person name="Ishii H."/>
            <person name="Satoh N."/>
            <person name="Nishiyama T."/>
            <person name="Hasebe M."/>
            <person name="Maruyama T."/>
            <person name="Minagawa J."/>
            <person name="Obokata J."/>
            <person name="Shigenobu S."/>
        </authorList>
    </citation>
    <scope>NUCLEOTIDE SEQUENCE [LARGE SCALE GENOMIC DNA]</scope>
</reference>
<proteinExistence type="predicted"/>
<sequence>MKARWSVVVKQHLEETGETLTASNFSHLLKKVWQRCAKLEASLKGFMRSGIFPFNPLTSGKMEASRSFSSCSSKSQTYQQLLMPLHKIKHPRGSCHHRQPLHRQTLPDD</sequence>
<organism evidence="2 3">
    <name type="scientific">Elysia marginata</name>
    <dbReference type="NCBI Taxonomy" id="1093978"/>
    <lineage>
        <taxon>Eukaryota</taxon>
        <taxon>Metazoa</taxon>
        <taxon>Spiralia</taxon>
        <taxon>Lophotrochozoa</taxon>
        <taxon>Mollusca</taxon>
        <taxon>Gastropoda</taxon>
        <taxon>Heterobranchia</taxon>
        <taxon>Euthyneura</taxon>
        <taxon>Panpulmonata</taxon>
        <taxon>Sacoglossa</taxon>
        <taxon>Placobranchoidea</taxon>
        <taxon>Plakobranchidae</taxon>
        <taxon>Elysia</taxon>
    </lineage>
</organism>
<evidence type="ECO:0000256" key="1">
    <source>
        <dbReference type="SAM" id="MobiDB-lite"/>
    </source>
</evidence>
<protein>
    <submittedName>
        <fullName evidence="2">Uncharacterized protein</fullName>
    </submittedName>
</protein>
<gene>
    <name evidence="2" type="ORF">ElyMa_006133200</name>
</gene>
<dbReference type="AlphaFoldDB" id="A0AAV4GWG7"/>